<dbReference type="SMR" id="A0A1J6HVI1"/>
<feature type="non-terminal residue" evidence="1">
    <location>
        <position position="405"/>
    </location>
</feature>
<evidence type="ECO:0000313" key="1">
    <source>
        <dbReference type="EMBL" id="OIS96868.1"/>
    </source>
</evidence>
<keyword evidence="2" id="KW-1185">Reference proteome</keyword>
<sequence length="405" mass="44981">HKPARVEFGRFKGEGPAAWVFQAEHYFDFCGIEANHQLSLASFYLDGEALEWHLLGPVGRLSKLQQTTSVADFQARFESIANETEDLTESVLKGPVRPAFARTQPLLPTPSFIPNNPINQNSKSLMPSAPPYTPHRIPVKRLTPAELHSCRERGLCYHCDEKYSSTHKCKNFPQLLLLADESDIPLHFPESYNSDELLAEELQCLEIHEHSAISYHALVGGNSPTTLHFTGHINGSPVQVLKDDDSTHNFIQTRVAKFLQLSVEPITPFSVVVGSGQRLRCKGVSRQVTLTVQGCNIVADFYVLPLHGSDLVLGVSWLAPLGRVVTDYGARIFEFNYNGNQYCWNGEGPPTDAQPVHLYSLRRLAATDAVASYYCLIAESPDLESTTSPAMEELLSSFADVFQKP</sequence>
<dbReference type="Gramene" id="OIS96868">
    <property type="protein sequence ID" value="OIS96868"/>
    <property type="gene ID" value="A4A49_60519"/>
</dbReference>
<name>A0A1J6HVI1_NICAT</name>
<evidence type="ECO:0008006" key="3">
    <source>
        <dbReference type="Google" id="ProtNLM"/>
    </source>
</evidence>
<dbReference type="OMA" id="CLEIHEH"/>
<dbReference type="CDD" id="cd00303">
    <property type="entry name" value="retropepsin_like"/>
    <property type="match status" value="1"/>
</dbReference>
<dbReference type="Proteomes" id="UP000187609">
    <property type="component" value="Unassembled WGS sequence"/>
</dbReference>
<dbReference type="EMBL" id="MJEQ01037193">
    <property type="protein sequence ID" value="OIS96868.1"/>
    <property type="molecule type" value="Genomic_DNA"/>
</dbReference>
<comment type="caution">
    <text evidence="1">The sequence shown here is derived from an EMBL/GenBank/DDBJ whole genome shotgun (WGS) entry which is preliminary data.</text>
</comment>
<dbReference type="Gene3D" id="2.40.70.10">
    <property type="entry name" value="Acid Proteases"/>
    <property type="match status" value="1"/>
</dbReference>
<gene>
    <name evidence="1" type="ORF">A4A49_60519</name>
</gene>
<protein>
    <recommendedName>
        <fullName evidence="3">Retrotransposon gag domain-containing protein</fullName>
    </recommendedName>
</protein>
<dbReference type="Pfam" id="PF08284">
    <property type="entry name" value="RVP_2"/>
    <property type="match status" value="1"/>
</dbReference>
<accession>A0A1J6HVI1</accession>
<reference evidence="1" key="1">
    <citation type="submission" date="2016-11" db="EMBL/GenBank/DDBJ databases">
        <title>The genome of Nicotiana attenuata.</title>
        <authorList>
            <person name="Xu S."/>
            <person name="Brockmoeller T."/>
            <person name="Gaquerel E."/>
            <person name="Navarro A."/>
            <person name="Kuhl H."/>
            <person name="Gase K."/>
            <person name="Ling Z."/>
            <person name="Zhou W."/>
            <person name="Kreitzer C."/>
            <person name="Stanke M."/>
            <person name="Tang H."/>
            <person name="Lyons E."/>
            <person name="Pandey P."/>
            <person name="Pandey S.P."/>
            <person name="Timmermann B."/>
            <person name="Baldwin I.T."/>
        </authorList>
    </citation>
    <scope>NUCLEOTIDE SEQUENCE [LARGE SCALE GENOMIC DNA]</scope>
    <source>
        <strain evidence="1">UT</strain>
    </source>
</reference>
<organism evidence="1 2">
    <name type="scientific">Nicotiana attenuata</name>
    <name type="common">Coyote tobacco</name>
    <dbReference type="NCBI Taxonomy" id="49451"/>
    <lineage>
        <taxon>Eukaryota</taxon>
        <taxon>Viridiplantae</taxon>
        <taxon>Streptophyta</taxon>
        <taxon>Embryophyta</taxon>
        <taxon>Tracheophyta</taxon>
        <taxon>Spermatophyta</taxon>
        <taxon>Magnoliopsida</taxon>
        <taxon>eudicotyledons</taxon>
        <taxon>Gunneridae</taxon>
        <taxon>Pentapetalae</taxon>
        <taxon>asterids</taxon>
        <taxon>lamiids</taxon>
        <taxon>Solanales</taxon>
        <taxon>Solanaceae</taxon>
        <taxon>Nicotianoideae</taxon>
        <taxon>Nicotianeae</taxon>
        <taxon>Nicotiana</taxon>
    </lineage>
</organism>
<dbReference type="SUPFAM" id="SSF50630">
    <property type="entry name" value="Acid proteases"/>
    <property type="match status" value="1"/>
</dbReference>
<evidence type="ECO:0000313" key="2">
    <source>
        <dbReference type="Proteomes" id="UP000187609"/>
    </source>
</evidence>
<dbReference type="InterPro" id="IPR021109">
    <property type="entry name" value="Peptidase_aspartic_dom_sf"/>
</dbReference>
<feature type="non-terminal residue" evidence="1">
    <location>
        <position position="1"/>
    </location>
</feature>
<dbReference type="AlphaFoldDB" id="A0A1J6HVI1"/>
<proteinExistence type="predicted"/>